<proteinExistence type="predicted"/>
<keyword evidence="1" id="KW-0732">Signal</keyword>
<evidence type="ECO:0000313" key="2">
    <source>
        <dbReference type="EMBL" id="EAY29558.1"/>
    </source>
</evidence>
<reference evidence="2 3" key="1">
    <citation type="submission" date="2007-01" db="EMBL/GenBank/DDBJ databases">
        <authorList>
            <person name="Haygood M."/>
            <person name="Podell S."/>
            <person name="Anderson C."/>
            <person name="Hopkinson B."/>
            <person name="Roe K."/>
            <person name="Barbeau K."/>
            <person name="Gaasterland T."/>
            <person name="Ferriera S."/>
            <person name="Johnson J."/>
            <person name="Kravitz S."/>
            <person name="Beeson K."/>
            <person name="Sutton G."/>
            <person name="Rogers Y.-H."/>
            <person name="Friedman R."/>
            <person name="Frazier M."/>
            <person name="Venter J.C."/>
        </authorList>
    </citation>
    <scope>NUCLEOTIDE SEQUENCE [LARGE SCALE GENOMIC DNA]</scope>
    <source>
        <strain evidence="2 3">ATCC 23134</strain>
    </source>
</reference>
<keyword evidence="3" id="KW-1185">Reference proteome</keyword>
<name>A1ZJ22_MICM2</name>
<protein>
    <recommendedName>
        <fullName evidence="4">Lipoprotein</fullName>
    </recommendedName>
</protein>
<feature type="chain" id="PRO_5002641482" description="Lipoprotein" evidence="1">
    <location>
        <begin position="21"/>
        <end position="199"/>
    </location>
</feature>
<sequence>MKTILKLSVITIFFSLSATAKPKARVGMQALVKAYFNSPTQANVKFTITKKDLHNGYMKYEASYTNQSITRGELAYYVTNGGQEMLAVTTLMCMQACSTLLQFYGIQQGKLTLLPNQIVGMTMNDFGNRVNQLIKTKMSANERQRQAQGEMALFSDITSLPQHGTTIYIKKDSRVDRNSIVVAELHFDLTTGKFRFVKR</sequence>
<comment type="caution">
    <text evidence="2">The sequence shown here is derived from an EMBL/GenBank/DDBJ whole genome shotgun (WGS) entry which is preliminary data.</text>
</comment>
<dbReference type="Proteomes" id="UP000004095">
    <property type="component" value="Unassembled WGS sequence"/>
</dbReference>
<dbReference type="RefSeq" id="WP_002695973.1">
    <property type="nucleotide sequence ID" value="NZ_AAWS01000010.1"/>
</dbReference>
<gene>
    <name evidence="2" type="ORF">M23134_00442</name>
</gene>
<evidence type="ECO:0000256" key="1">
    <source>
        <dbReference type="SAM" id="SignalP"/>
    </source>
</evidence>
<dbReference type="EMBL" id="AAWS01000010">
    <property type="protein sequence ID" value="EAY29558.1"/>
    <property type="molecule type" value="Genomic_DNA"/>
</dbReference>
<feature type="signal peptide" evidence="1">
    <location>
        <begin position="1"/>
        <end position="20"/>
    </location>
</feature>
<evidence type="ECO:0000313" key="3">
    <source>
        <dbReference type="Proteomes" id="UP000004095"/>
    </source>
</evidence>
<dbReference type="AlphaFoldDB" id="A1ZJ22"/>
<accession>A1ZJ22</accession>
<organism evidence="2 3">
    <name type="scientific">Microscilla marina ATCC 23134</name>
    <dbReference type="NCBI Taxonomy" id="313606"/>
    <lineage>
        <taxon>Bacteria</taxon>
        <taxon>Pseudomonadati</taxon>
        <taxon>Bacteroidota</taxon>
        <taxon>Cytophagia</taxon>
        <taxon>Cytophagales</taxon>
        <taxon>Microscillaceae</taxon>
        <taxon>Microscilla</taxon>
    </lineage>
</organism>
<evidence type="ECO:0008006" key="4">
    <source>
        <dbReference type="Google" id="ProtNLM"/>
    </source>
</evidence>